<dbReference type="EMBL" id="CP015518">
    <property type="protein sequence ID" value="APG24915.1"/>
    <property type="molecule type" value="Genomic_DNA"/>
</dbReference>
<feature type="domain" description="Phosphotyrosine protein phosphatase I" evidence="2">
    <location>
        <begin position="2"/>
        <end position="155"/>
    </location>
</feature>
<dbReference type="KEGG" id="pace:A6070_01660"/>
<name>A0A1L3GGE3_SYNAC</name>
<reference evidence="3 4" key="1">
    <citation type="journal article" date="2017" name="Genome Announc.">
        <title>Complete Genome Sequences of Two Acetylene-Fermenting Pelobacter acetylenicus Strains.</title>
        <authorList>
            <person name="Sutton J.M."/>
            <person name="Baesman S.M."/>
            <person name="Fierst J.L."/>
            <person name="Poret-Peterson A.T."/>
            <person name="Oremland R.S."/>
            <person name="Dunlap D.S."/>
            <person name="Akob D.M."/>
        </authorList>
    </citation>
    <scope>NUCLEOTIDE SEQUENCE [LARGE SCALE GENOMIC DNA]</scope>
    <source>
        <strain evidence="3 4">DSM 3247</strain>
    </source>
</reference>
<evidence type="ECO:0000313" key="4">
    <source>
        <dbReference type="Proteomes" id="UP000182264"/>
    </source>
</evidence>
<dbReference type="InterPro" id="IPR023485">
    <property type="entry name" value="Ptyr_pPase"/>
</dbReference>
<dbReference type="PANTHER" id="PTHR43428:SF1">
    <property type="entry name" value="ARSENATE REDUCTASE"/>
    <property type="match status" value="1"/>
</dbReference>
<dbReference type="Pfam" id="PF01451">
    <property type="entry name" value="LMWPc"/>
    <property type="match status" value="1"/>
</dbReference>
<gene>
    <name evidence="3" type="ORF">A7E75_07700</name>
</gene>
<dbReference type="AlphaFoldDB" id="A0A1L3GGE3"/>
<dbReference type="InterPro" id="IPR036196">
    <property type="entry name" value="Ptyr_pPase_sf"/>
</dbReference>
<dbReference type="STRING" id="29542.A6070_01660"/>
<proteinExistence type="predicted"/>
<evidence type="ECO:0000259" key="2">
    <source>
        <dbReference type="SMART" id="SM00226"/>
    </source>
</evidence>
<dbReference type="PANTHER" id="PTHR43428">
    <property type="entry name" value="ARSENATE REDUCTASE"/>
    <property type="match status" value="1"/>
</dbReference>
<accession>A0A1L3GGE3</accession>
<keyword evidence="1" id="KW-0059">Arsenical resistance</keyword>
<dbReference type="SMART" id="SM00226">
    <property type="entry name" value="LMWPc"/>
    <property type="match status" value="1"/>
</dbReference>
<dbReference type="GO" id="GO:0046685">
    <property type="term" value="P:response to arsenic-containing substance"/>
    <property type="evidence" value="ECO:0007669"/>
    <property type="project" value="UniProtKB-KW"/>
</dbReference>
<dbReference type="OrthoDB" id="9784339at2"/>
<dbReference type="RefSeq" id="WP_072286763.1">
    <property type="nucleotide sequence ID" value="NZ_CP015455.1"/>
</dbReference>
<sequence>MIRVLFLDTHGFCRAQMAAWLANHFLRDRVHASAAAADAAPVDPRLIAVLSEIGIAVTDCMTKAEEDFAEETFDYVITLLGDAGEKCLLHGATSYCGRCNAVCPHLQQTSHGGRRVYLTGVLDPSRSLGSDDEIREAYRKARDEIKDVLVRFFREVSLDKP</sequence>
<dbReference type="Gene3D" id="3.40.50.2300">
    <property type="match status" value="1"/>
</dbReference>
<dbReference type="SUPFAM" id="SSF52788">
    <property type="entry name" value="Phosphotyrosine protein phosphatases I"/>
    <property type="match status" value="1"/>
</dbReference>
<protein>
    <recommendedName>
        <fullName evidence="2">Phosphotyrosine protein phosphatase I domain-containing protein</fullName>
    </recommendedName>
</protein>
<keyword evidence="4" id="KW-1185">Reference proteome</keyword>
<evidence type="ECO:0000313" key="3">
    <source>
        <dbReference type="EMBL" id="APG24915.1"/>
    </source>
</evidence>
<dbReference type="Proteomes" id="UP000182264">
    <property type="component" value="Chromosome"/>
</dbReference>
<evidence type="ECO:0000256" key="1">
    <source>
        <dbReference type="ARBA" id="ARBA00022849"/>
    </source>
</evidence>
<organism evidence="3 4">
    <name type="scientific">Syntrophotalea acetylenica</name>
    <name type="common">Pelobacter acetylenicus</name>
    <dbReference type="NCBI Taxonomy" id="29542"/>
    <lineage>
        <taxon>Bacteria</taxon>
        <taxon>Pseudomonadati</taxon>
        <taxon>Thermodesulfobacteriota</taxon>
        <taxon>Desulfuromonadia</taxon>
        <taxon>Desulfuromonadales</taxon>
        <taxon>Syntrophotaleaceae</taxon>
        <taxon>Syntrophotalea</taxon>
    </lineage>
</organism>